<dbReference type="EMBL" id="BMDZ01000018">
    <property type="protein sequence ID" value="GGB37902.1"/>
    <property type="molecule type" value="Genomic_DNA"/>
</dbReference>
<dbReference type="InterPro" id="IPR011050">
    <property type="entry name" value="Pectin_lyase_fold/virulence"/>
</dbReference>
<gene>
    <name evidence="2" type="ORF">GCM10011505_19270</name>
</gene>
<dbReference type="Pfam" id="PF03797">
    <property type="entry name" value="Autotransporter"/>
    <property type="match status" value="1"/>
</dbReference>
<dbReference type="InterPro" id="IPR036709">
    <property type="entry name" value="Autotransporte_beta_dom_sf"/>
</dbReference>
<dbReference type="RefSeq" id="WP_188577208.1">
    <property type="nucleotide sequence ID" value="NZ_BMDZ01000018.1"/>
</dbReference>
<dbReference type="SMART" id="SM00869">
    <property type="entry name" value="Autotransporter"/>
    <property type="match status" value="1"/>
</dbReference>
<reference evidence="3" key="1">
    <citation type="journal article" date="2019" name="Int. J. Syst. Evol. Microbiol.">
        <title>The Global Catalogue of Microorganisms (GCM) 10K type strain sequencing project: providing services to taxonomists for standard genome sequencing and annotation.</title>
        <authorList>
            <consortium name="The Broad Institute Genomics Platform"/>
            <consortium name="The Broad Institute Genome Sequencing Center for Infectious Disease"/>
            <person name="Wu L."/>
            <person name="Ma J."/>
        </authorList>
    </citation>
    <scope>NUCLEOTIDE SEQUENCE [LARGE SCALE GENOMIC DNA]</scope>
    <source>
        <strain evidence="3">CGMCC 1.10188</strain>
    </source>
</reference>
<dbReference type="SUPFAM" id="SSF51126">
    <property type="entry name" value="Pectin lyase-like"/>
    <property type="match status" value="1"/>
</dbReference>
<dbReference type="PROSITE" id="PS51208">
    <property type="entry name" value="AUTOTRANSPORTER"/>
    <property type="match status" value="1"/>
</dbReference>
<name>A0ABQ1IEW8_9PROT</name>
<keyword evidence="3" id="KW-1185">Reference proteome</keyword>
<comment type="caution">
    <text evidence="2">The sequence shown here is derived from an EMBL/GenBank/DDBJ whole genome shotgun (WGS) entry which is preliminary data.</text>
</comment>
<dbReference type="SUPFAM" id="SSF103515">
    <property type="entry name" value="Autotransporter"/>
    <property type="match status" value="1"/>
</dbReference>
<proteinExistence type="predicted"/>
<evidence type="ECO:0000313" key="2">
    <source>
        <dbReference type="EMBL" id="GGB37902.1"/>
    </source>
</evidence>
<feature type="domain" description="Autotransporter" evidence="1">
    <location>
        <begin position="1699"/>
        <end position="1993"/>
    </location>
</feature>
<dbReference type="Proteomes" id="UP000603352">
    <property type="component" value="Unassembled WGS sequence"/>
</dbReference>
<protein>
    <submittedName>
        <fullName evidence="2">Autotransporter</fullName>
    </submittedName>
</protein>
<organism evidence="2 3">
    <name type="scientific">Tistrella bauzanensis</name>
    <dbReference type="NCBI Taxonomy" id="657419"/>
    <lineage>
        <taxon>Bacteria</taxon>
        <taxon>Pseudomonadati</taxon>
        <taxon>Pseudomonadota</taxon>
        <taxon>Alphaproteobacteria</taxon>
        <taxon>Geminicoccales</taxon>
        <taxon>Geminicoccaceae</taxon>
        <taxon>Tistrella</taxon>
    </lineage>
</organism>
<accession>A0ABQ1IEW8</accession>
<dbReference type="Gene3D" id="2.40.128.130">
    <property type="entry name" value="Autotransporter beta-domain"/>
    <property type="match status" value="1"/>
</dbReference>
<evidence type="ECO:0000313" key="3">
    <source>
        <dbReference type="Proteomes" id="UP000603352"/>
    </source>
</evidence>
<dbReference type="InterPro" id="IPR005546">
    <property type="entry name" value="Autotransporte_beta"/>
</dbReference>
<evidence type="ECO:0000259" key="1">
    <source>
        <dbReference type="PROSITE" id="PS51208"/>
    </source>
</evidence>
<sequence length="1993" mass="195729">MQRFRTRATTDGAAVARLTALHRRLLAGAAATVMVWAAAPAERPAHAAEVPADGGDTTLRLERLSDLPTTVRLAVGKARLVETGGPGVRSRSQGWTFANDGLVLSEGDGVRMAGDRVENSAGAVILGRRGVVLGSVDAMGMLSVDNAGTILGAGGPGVRITGEAARLVNHQDALIGGIDGRAAMLRGGGARVDNQGYITSSSHVGLKMTADDDALLENGQTGLIVGTGRGAVVDGHAVTVVNDGAIAGARPDDDQDGAARDALGLLARGDQVVVVNRATGLIVGDDQGLRALSDRGVLIDNAGVIRGLDGDGGDGTIRLVNRDTGVVTGGNGTVLTGAAVEIDNAGAFLAPDSISQPVLSVFDSDETRIINRLGGAIDGSGVGIDVTGGDVELINDGFIRSGIPDDNGLGGLDIAVLITDAEDVLIENDGRIEGAGGIAVFTADEVEITNDSAGEIHAGYGNAVTVEADIVRIGNEGLIRSVFETGVEVVAGASGLVENTGVILGGETGVFGAADEMIIRNQGVITAGIENDDDRDPVAVDLTGGTVTLVNDDGGVVSGDTGALLYGADRAAIDNAGLITGADVFSDGMVSVTNRAGGTIAGDSPGLLATAPVVEVTNGGTIASADTAAIDIDAPDRAMVHNTATGLVSAAAAPAVQIRAGSTRVVNDGRVTGASGFLIDGDAMLTNTASGTIETVDTAVFVTGAATVVNAGRIITGAGVVPADVPDAAVAVGSGGSITNLEGGVILNRHWAGVSVTDGTGVDDPADRETVIGNAGLIGSEGPGIGLRVQVAGGVTLSNARSGTIAAARARGVAVRADRIAVENAGTIVGEGGEGVLLVAADEAMLDNAGTIIGGVFDTAEQLQSGVSAEGGNLNVVNREGGVIAGETIGIGLLAREVAAIENAGFTNGIFVQGGDVALLTNAASGVVAADDFNSLVGDEVAVDNAGIISGGEMGLIIQGGTAGIVNTGRIDGAAGAGIVSAATDTTSIVNAGTITGALVGVAVDGMVAIDNAGTISAGGTAISAAGGTVINRADGEIAGLVAISASGDDVGIVNVGGLIEGEAVAIAVEGDGTFVDNRAGAEITAEGDTIYLMGDALIVNAGSIRSTGAVAVIVEGDAVVDNAEGGVIEAAGPAMILAGVTSLTNAGRISSIDPTSDGDDDDGVAVLAGSGGLIVNTGVIESGAGAVLIGDVDTVTDPAELETAIANDGLIRAHGEGTALGADVEGAVAVANSNTIAAEDGPAIDLVAADILLGNGGTIASEGGTGASLAADIVSVSNAAGALIGGGDIGLAIQGGRVDVANGGVIAGAGAGLAVIGDVVTVDNQGEISGETGVVLRGAPDGEGDGAASELTLVNRGTIDGGVVFQGGDVNSADIGGRVAADEAGRAVVFADGASTRDLIVETGAVIGGDILAGTDNTLEQARLRQDSVAVFSGAGRFEHDLQGFGLIDKTGAGTWRLDGDLLAAAFDITGGGVALNGQYTGDRLSVGGAGTLSGTGRITGDLINAGTVAPGNSIGTLTVAGDYTQTSAGTLAMEYADDGAGGALTDQLVVSGAADIQGGTLALTSFDGSTPRYASATLLTAAGGVTGGFDRVETDRAGLLGGVLIEGDVISLRLVDSANGFRALAETETARGVAGVLEAQALTATGDRDVLLTRLAALDDAGAAAALGDLAGTEYAGHWRYLRSTGRAFVDGATHAGAAGHRGPWITGFGNAGRTSGEDAVGDVRWRSAGTAVGIDFAVGEDARLGLAAGVTDGRMSARDRDTGIDTTGWHVGAYGAVPAGPVMLDAAVAFTRASSDARRSIGGIGRTASGSFDTDQITASVGVSTDIVVPGAKPGTPEAAAGAPAWTVTPMLRLTFDHQRSDDVTEAGAGAASLRVEGATVQGLEAFAGLRFGASFGDAAAGDVVVRPSFTLGIGQELLDRDNSLMAGFAGDPANRFKVNGVSQGRTTGRFGAEVAVDVVAGVTIGAAYAGSIDQTGDDHRLTAGLRLSW</sequence>